<dbReference type="PROSITE" id="PS51192">
    <property type="entry name" value="HELICASE_ATP_BIND_1"/>
    <property type="match status" value="1"/>
</dbReference>
<evidence type="ECO:0000256" key="3">
    <source>
        <dbReference type="ARBA" id="ARBA00022806"/>
    </source>
</evidence>
<proteinExistence type="predicted"/>
<evidence type="ECO:0008006" key="8">
    <source>
        <dbReference type="Google" id="ProtNLM"/>
    </source>
</evidence>
<dbReference type="InterPro" id="IPR011545">
    <property type="entry name" value="DEAD/DEAH_box_helicase_dom"/>
</dbReference>
<evidence type="ECO:0000259" key="5">
    <source>
        <dbReference type="PROSITE" id="PS51192"/>
    </source>
</evidence>
<dbReference type="InterPro" id="IPR044742">
    <property type="entry name" value="DEAD/DEAH_RhlB"/>
</dbReference>
<dbReference type="SUPFAM" id="SSF52540">
    <property type="entry name" value="P-loop containing nucleoside triphosphate hydrolases"/>
    <property type="match status" value="2"/>
</dbReference>
<dbReference type="SMART" id="SM00487">
    <property type="entry name" value="DEXDc"/>
    <property type="match status" value="1"/>
</dbReference>
<gene>
    <name evidence="7" type="ORF">METZ01_LOCUS340430</name>
</gene>
<dbReference type="InterPro" id="IPR014001">
    <property type="entry name" value="Helicase_ATP-bd"/>
</dbReference>
<dbReference type="Gene3D" id="3.40.50.300">
    <property type="entry name" value="P-loop containing nucleotide triphosphate hydrolases"/>
    <property type="match status" value="2"/>
</dbReference>
<feature type="non-terminal residue" evidence="7">
    <location>
        <position position="285"/>
    </location>
</feature>
<dbReference type="GO" id="GO:0003676">
    <property type="term" value="F:nucleic acid binding"/>
    <property type="evidence" value="ECO:0007669"/>
    <property type="project" value="InterPro"/>
</dbReference>
<evidence type="ECO:0000256" key="4">
    <source>
        <dbReference type="ARBA" id="ARBA00022840"/>
    </source>
</evidence>
<feature type="domain" description="DEAD-box RNA helicase Q" evidence="6">
    <location>
        <begin position="3"/>
        <end position="31"/>
    </location>
</feature>
<protein>
    <recommendedName>
        <fullName evidence="8">Helicase ATP-binding domain-containing protein</fullName>
    </recommendedName>
</protein>
<keyword evidence="2" id="KW-0378">Hydrolase</keyword>
<dbReference type="CDD" id="cd00268">
    <property type="entry name" value="DEADc"/>
    <property type="match status" value="1"/>
</dbReference>
<dbReference type="InterPro" id="IPR001650">
    <property type="entry name" value="Helicase_C-like"/>
</dbReference>
<dbReference type="GO" id="GO:0005829">
    <property type="term" value="C:cytosol"/>
    <property type="evidence" value="ECO:0007669"/>
    <property type="project" value="TreeGrafter"/>
</dbReference>
<organism evidence="7">
    <name type="scientific">marine metagenome</name>
    <dbReference type="NCBI Taxonomy" id="408172"/>
    <lineage>
        <taxon>unclassified sequences</taxon>
        <taxon>metagenomes</taxon>
        <taxon>ecological metagenomes</taxon>
    </lineage>
</organism>
<name>A0A382QQ52_9ZZZZ</name>
<reference evidence="7" key="1">
    <citation type="submission" date="2018-05" db="EMBL/GenBank/DDBJ databases">
        <authorList>
            <person name="Lanie J.A."/>
            <person name="Ng W.-L."/>
            <person name="Kazmierczak K.M."/>
            <person name="Andrzejewski T.M."/>
            <person name="Davidsen T.M."/>
            <person name="Wayne K.J."/>
            <person name="Tettelin H."/>
            <person name="Glass J.I."/>
            <person name="Rusch D."/>
            <person name="Podicherti R."/>
            <person name="Tsui H.-C.T."/>
            <person name="Winkler M.E."/>
        </authorList>
    </citation>
    <scope>NUCLEOTIDE SEQUENCE</scope>
</reference>
<dbReference type="GO" id="GO:0016787">
    <property type="term" value="F:hydrolase activity"/>
    <property type="evidence" value="ECO:0007669"/>
    <property type="project" value="UniProtKB-KW"/>
</dbReference>
<dbReference type="InterPro" id="IPR027417">
    <property type="entry name" value="P-loop_NTPase"/>
</dbReference>
<dbReference type="AlphaFoldDB" id="A0A382QQ52"/>
<feature type="domain" description="Helicase ATP-binding" evidence="5">
    <location>
        <begin position="34"/>
        <end position="203"/>
    </location>
</feature>
<keyword evidence="3" id="KW-0347">Helicase</keyword>
<accession>A0A382QQ52</accession>
<dbReference type="PANTHER" id="PTHR47959">
    <property type="entry name" value="ATP-DEPENDENT RNA HELICASE RHLE-RELATED"/>
    <property type="match status" value="1"/>
</dbReference>
<dbReference type="Pfam" id="PF00271">
    <property type="entry name" value="Helicase_C"/>
    <property type="match status" value="1"/>
</dbReference>
<dbReference type="PROSITE" id="PS51195">
    <property type="entry name" value="Q_MOTIF"/>
    <property type="match status" value="1"/>
</dbReference>
<evidence type="ECO:0000256" key="1">
    <source>
        <dbReference type="ARBA" id="ARBA00022741"/>
    </source>
</evidence>
<dbReference type="GO" id="GO:0005524">
    <property type="term" value="F:ATP binding"/>
    <property type="evidence" value="ECO:0007669"/>
    <property type="project" value="UniProtKB-KW"/>
</dbReference>
<dbReference type="GO" id="GO:0003724">
    <property type="term" value="F:RNA helicase activity"/>
    <property type="evidence" value="ECO:0007669"/>
    <property type="project" value="InterPro"/>
</dbReference>
<dbReference type="PANTHER" id="PTHR47959:SF13">
    <property type="entry name" value="ATP-DEPENDENT RNA HELICASE RHLE"/>
    <property type="match status" value="1"/>
</dbReference>
<dbReference type="InterPro" id="IPR050079">
    <property type="entry name" value="DEAD_box_RNA_helicase"/>
</dbReference>
<keyword evidence="1" id="KW-0547">Nucleotide-binding</keyword>
<dbReference type="Pfam" id="PF00270">
    <property type="entry name" value="DEAD"/>
    <property type="match status" value="1"/>
</dbReference>
<evidence type="ECO:0000259" key="6">
    <source>
        <dbReference type="PROSITE" id="PS51195"/>
    </source>
</evidence>
<sequence>MPPTFAQLGVPQPICTALGRRGITKPFEIQAATITDGLAGRDICGRAPTGSGKTIAFGIPIVTNLGQSEPKQPRALILAPTRELADQIHTELRTFGGSTRIGVVYGGVGYGNQIRDLRRGIDVLVACPGRLEDLIDQGAVGLSQVERVVVDEADRMADMGFMPAVRRLLNQTSSNRQTLLFSATLDGDVAELTRRYQHDPVRHEVGEETPDITAAHHVFWKVKRPDRTRTVADAIGAAWPTIVFCRTRHGSDRLAKKLIRDGIQAATIHGGRSQSQRTRALADFT</sequence>
<evidence type="ECO:0000313" key="7">
    <source>
        <dbReference type="EMBL" id="SVC87576.1"/>
    </source>
</evidence>
<dbReference type="EMBL" id="UINC01116081">
    <property type="protein sequence ID" value="SVC87576.1"/>
    <property type="molecule type" value="Genomic_DNA"/>
</dbReference>
<evidence type="ECO:0000256" key="2">
    <source>
        <dbReference type="ARBA" id="ARBA00022801"/>
    </source>
</evidence>
<dbReference type="InterPro" id="IPR014014">
    <property type="entry name" value="RNA_helicase_DEAD_Q_motif"/>
</dbReference>
<keyword evidence="4" id="KW-0067">ATP-binding</keyword>